<name>A0AA88M934_CHASR</name>
<keyword evidence="1" id="KW-0812">Transmembrane</keyword>
<keyword evidence="1" id="KW-0472">Membrane</keyword>
<gene>
    <name evidence="2" type="ORF">Q5P01_016887</name>
</gene>
<evidence type="ECO:0000313" key="2">
    <source>
        <dbReference type="EMBL" id="KAK2832998.1"/>
    </source>
</evidence>
<dbReference type="Proteomes" id="UP001187415">
    <property type="component" value="Unassembled WGS sequence"/>
</dbReference>
<keyword evidence="1" id="KW-1133">Transmembrane helix</keyword>
<accession>A0AA88M934</accession>
<reference evidence="2" key="1">
    <citation type="submission" date="2023-07" db="EMBL/GenBank/DDBJ databases">
        <title>Chromosome-level Genome Assembly of Striped Snakehead (Channa striata).</title>
        <authorList>
            <person name="Liu H."/>
        </authorList>
    </citation>
    <scope>NUCLEOTIDE SEQUENCE</scope>
    <source>
        <strain evidence="2">Gz</strain>
        <tissue evidence="2">Muscle</tissue>
    </source>
</reference>
<keyword evidence="3" id="KW-1185">Reference proteome</keyword>
<dbReference type="AlphaFoldDB" id="A0AA88M934"/>
<evidence type="ECO:0000313" key="3">
    <source>
        <dbReference type="Proteomes" id="UP001187415"/>
    </source>
</evidence>
<feature type="transmembrane region" description="Helical" evidence="1">
    <location>
        <begin position="136"/>
        <end position="162"/>
    </location>
</feature>
<comment type="caution">
    <text evidence="2">The sequence shown here is derived from an EMBL/GenBank/DDBJ whole genome shotgun (WGS) entry which is preliminary data.</text>
</comment>
<organism evidence="2 3">
    <name type="scientific">Channa striata</name>
    <name type="common">Snakehead murrel</name>
    <name type="synonym">Ophicephalus striatus</name>
    <dbReference type="NCBI Taxonomy" id="64152"/>
    <lineage>
        <taxon>Eukaryota</taxon>
        <taxon>Metazoa</taxon>
        <taxon>Chordata</taxon>
        <taxon>Craniata</taxon>
        <taxon>Vertebrata</taxon>
        <taxon>Euteleostomi</taxon>
        <taxon>Actinopterygii</taxon>
        <taxon>Neopterygii</taxon>
        <taxon>Teleostei</taxon>
        <taxon>Neoteleostei</taxon>
        <taxon>Acanthomorphata</taxon>
        <taxon>Anabantaria</taxon>
        <taxon>Anabantiformes</taxon>
        <taxon>Channoidei</taxon>
        <taxon>Channidae</taxon>
        <taxon>Channa</taxon>
    </lineage>
</organism>
<proteinExistence type="predicted"/>
<sequence>MDTKNTRHAKNEVLLPCVSFMKSIVFPPSGLLSQSHVLSLHGWVWACGWLLLALGVGGPGSSGASGSSSGLKTSHEIPLDQHQRHFKALGHPSTHFYSSQNVKLHFTLQLLETAQGQLAKNRLPCYHVSKTEFKEAVLCIILGLYFYINSTKTVWMMMLFLIQ</sequence>
<protein>
    <submittedName>
        <fullName evidence="2">Uncharacterized protein</fullName>
    </submittedName>
</protein>
<evidence type="ECO:0000256" key="1">
    <source>
        <dbReference type="SAM" id="Phobius"/>
    </source>
</evidence>
<dbReference type="EMBL" id="JAUPFM010000013">
    <property type="protein sequence ID" value="KAK2832998.1"/>
    <property type="molecule type" value="Genomic_DNA"/>
</dbReference>